<evidence type="ECO:0000313" key="2">
    <source>
        <dbReference type="EMBL" id="OGK55810.1"/>
    </source>
</evidence>
<name>A0A1F7JJM3_9BACT</name>
<evidence type="ECO:0000259" key="1">
    <source>
        <dbReference type="Pfam" id="PF01636"/>
    </source>
</evidence>
<dbReference type="InterPro" id="IPR011009">
    <property type="entry name" value="Kinase-like_dom_sf"/>
</dbReference>
<organism evidence="2 3">
    <name type="scientific">Candidatus Roizmanbacteria bacterium RIFCSPLOWO2_02_FULL_38_10</name>
    <dbReference type="NCBI Taxonomy" id="1802074"/>
    <lineage>
        <taxon>Bacteria</taxon>
        <taxon>Candidatus Roizmaniibacteriota</taxon>
    </lineage>
</organism>
<protein>
    <recommendedName>
        <fullName evidence="1">Aminoglycoside phosphotransferase domain-containing protein</fullName>
    </recommendedName>
</protein>
<dbReference type="Gene3D" id="3.90.1200.10">
    <property type="match status" value="1"/>
</dbReference>
<proteinExistence type="predicted"/>
<accession>A0A1F7JJM3</accession>
<dbReference type="Proteomes" id="UP000176376">
    <property type="component" value="Unassembled WGS sequence"/>
</dbReference>
<feature type="domain" description="Aminoglycoside phosphotransferase" evidence="1">
    <location>
        <begin position="44"/>
        <end position="265"/>
    </location>
</feature>
<dbReference type="Pfam" id="PF01636">
    <property type="entry name" value="APH"/>
    <property type="match status" value="1"/>
</dbReference>
<dbReference type="InterPro" id="IPR002575">
    <property type="entry name" value="Aminoglycoside_PTrfase"/>
</dbReference>
<evidence type="ECO:0000313" key="3">
    <source>
        <dbReference type="Proteomes" id="UP000176376"/>
    </source>
</evidence>
<reference evidence="2 3" key="1">
    <citation type="journal article" date="2016" name="Nat. Commun.">
        <title>Thousands of microbial genomes shed light on interconnected biogeochemical processes in an aquifer system.</title>
        <authorList>
            <person name="Anantharaman K."/>
            <person name="Brown C.T."/>
            <person name="Hug L.A."/>
            <person name="Sharon I."/>
            <person name="Castelle C.J."/>
            <person name="Probst A.J."/>
            <person name="Thomas B.C."/>
            <person name="Singh A."/>
            <person name="Wilkins M.J."/>
            <person name="Karaoz U."/>
            <person name="Brodie E.L."/>
            <person name="Williams K.H."/>
            <person name="Hubbard S.S."/>
            <person name="Banfield J.F."/>
        </authorList>
    </citation>
    <scope>NUCLEOTIDE SEQUENCE [LARGE SCALE GENOMIC DNA]</scope>
</reference>
<comment type="caution">
    <text evidence="2">The sequence shown here is derived from an EMBL/GenBank/DDBJ whole genome shotgun (WGS) entry which is preliminary data.</text>
</comment>
<dbReference type="AlphaFoldDB" id="A0A1F7JJM3"/>
<sequence length="364" mass="41883">MTIEIMEFQRGHGTNRLLFHHTPERNGFDYLEKERGSGIDAEERALRDAALAELIDYPIIPKLYDVRFDGSGGEVTTRAPYIPGVVYEDDEYWMSPDNANLVEKAMDSLFQIHARGRQVLVLGRSEDDKTASFTDRDSTEKSVFAIDVIPLVQQIYHGLTPDIPNSAERIYKKVASQLKKIDKNRMHTDLLIDMFKPMVPFLRELHLDLARRWQDLPADSKRGWIIHNDFYLGNIVYGDAQSEHNKAYVIDGEYCAIGSRLWDLAGDMTLNPPKNIYRPEHLNLIVDAYNRACFRVGLDPISDRERAVLPYLGVLRILGWLRIVSERIEREKMHKDEISAIRSFADRKMTILASLIDHLRSNAV</sequence>
<dbReference type="SUPFAM" id="SSF56112">
    <property type="entry name" value="Protein kinase-like (PK-like)"/>
    <property type="match status" value="1"/>
</dbReference>
<dbReference type="EMBL" id="MGAY01000052">
    <property type="protein sequence ID" value="OGK55810.1"/>
    <property type="molecule type" value="Genomic_DNA"/>
</dbReference>
<gene>
    <name evidence="2" type="ORF">A3J15_03870</name>
</gene>
<dbReference type="STRING" id="1802074.A3J15_03870"/>